<proteinExistence type="predicted"/>
<reference evidence="1" key="1">
    <citation type="submission" date="2018-07" db="EMBL/GenBank/DDBJ databases">
        <authorList>
            <consortium name="PulseNet: The National Subtyping Network for Foodborne Disease Surveillance"/>
            <person name="Tarr C.L."/>
            <person name="Trees E."/>
            <person name="Katz L.S."/>
            <person name="Carleton-Romer H.A."/>
            <person name="Stroika S."/>
            <person name="Kucerova Z."/>
            <person name="Roache K.F."/>
            <person name="Sabol A.L."/>
            <person name="Besser J."/>
            <person name="Gerner-Smidt P."/>
        </authorList>
    </citation>
    <scope>NUCLEOTIDE SEQUENCE</scope>
    <source>
        <strain evidence="1">PNUSAS007903</strain>
    </source>
</reference>
<dbReference type="EMBL" id="AAKOCB010000027">
    <property type="protein sequence ID" value="ECT8541874.1"/>
    <property type="molecule type" value="Genomic_DNA"/>
</dbReference>
<dbReference type="AlphaFoldDB" id="A0A603A1K7"/>
<evidence type="ECO:0000313" key="1">
    <source>
        <dbReference type="EMBL" id="ECT8541874.1"/>
    </source>
</evidence>
<protein>
    <submittedName>
        <fullName evidence="1">Uncharacterized protein</fullName>
    </submittedName>
</protein>
<comment type="caution">
    <text evidence="1">The sequence shown here is derived from an EMBL/GenBank/DDBJ whole genome shotgun (WGS) entry which is preliminary data.</text>
</comment>
<accession>A0A603A1K7</accession>
<gene>
    <name evidence="1" type="ORF">B0F00_24525</name>
</gene>
<name>A0A603A1K7_SALVI</name>
<organism evidence="1">
    <name type="scientific">Salmonella virchow</name>
    <dbReference type="NCBI Taxonomy" id="48409"/>
    <lineage>
        <taxon>Bacteria</taxon>
        <taxon>Pseudomonadati</taxon>
        <taxon>Pseudomonadota</taxon>
        <taxon>Gammaproteobacteria</taxon>
        <taxon>Enterobacterales</taxon>
        <taxon>Enterobacteriaceae</taxon>
        <taxon>Salmonella</taxon>
    </lineage>
</organism>
<sequence>MEKAPMARQKVIKIKLPQDGVMRRSEFDVDKLRQQFVDAGRTLSDEYLAELLATVEWLPE</sequence>